<comment type="similarity">
    <text evidence="2">Belongs to the SLX4 family.</text>
</comment>
<evidence type="ECO:0000256" key="1">
    <source>
        <dbReference type="ARBA" id="ARBA00004123"/>
    </source>
</evidence>
<feature type="region of interest" description="Disordered" evidence="8">
    <location>
        <begin position="508"/>
        <end position="531"/>
    </location>
</feature>
<dbReference type="GO" id="GO:0006260">
    <property type="term" value="P:DNA replication"/>
    <property type="evidence" value="ECO:0007669"/>
    <property type="project" value="InterPro"/>
</dbReference>
<name>A0A4S8MY98_DENBC</name>
<keyword evidence="10" id="KW-1185">Reference proteome</keyword>
<dbReference type="AlphaFoldDB" id="A0A4S8MY98"/>
<sequence>MVLVRSYSDEVVDDSEPEREAQRRAEAALKTLPKHVSRAASVQRTIEVIDISDDDETSPAESVDTRFRSIIEISDDSISPQATPATFALKPSGSTSAVSIGSTPTNGGIRPSIPVVNKRHKDVDDSSRLFFLPIPKPRDDTGSEDYPTLSLGRFAFTNARAGPSTLGLPKLDIVKPSVLRTVAKADAPPKKDSRVGGRRAVLDIPDDELSRLLKCVCCDSQWTTRKGTKQKLSHIQSCAKKHRLRDDTVLALIRKELKATLANDKGKGPAETPVETFFEEVMHDAAPKKRVRRQGEVAATVRNLSDTRDDILAKAKSVVTQNDYELRALREQCGRNDVVQYGDSSTPGFGQSKLAGRHGIKAISLFNFHSYSDVDTEDEENLLDSPTALRDTDAANIQSNVNPSILPHDIADPLSSSSSVTSPELSGTGQAGIDRSETESLRFTSNNDFYDDAYLHYDPTFDVQTPHDSPHPSDSDPLPDDDMFHPVTLLHSTTKSLEQVLPITNTIPKCKTPRKGKKKLQPESNAKSNEDWEQEIKDKILQDTDLHHRILRFEPIHFDVFLKLAIEESNPSGAYKNRLRTFLDKQSINFYGSEPTSRRRR</sequence>
<evidence type="ECO:0000256" key="8">
    <source>
        <dbReference type="SAM" id="MobiDB-lite"/>
    </source>
</evidence>
<evidence type="ECO:0000256" key="3">
    <source>
        <dbReference type="ARBA" id="ARBA00022763"/>
    </source>
</evidence>
<comment type="subcellular location">
    <subcellularLocation>
        <location evidence="1">Nucleus</location>
    </subcellularLocation>
</comment>
<feature type="region of interest" description="Disordered" evidence="8">
    <location>
        <begin position="89"/>
        <end position="114"/>
    </location>
</feature>
<feature type="region of interest" description="Disordered" evidence="8">
    <location>
        <begin position="1"/>
        <end position="23"/>
    </location>
</feature>
<keyword evidence="5" id="KW-0234">DNA repair</keyword>
<evidence type="ECO:0000256" key="2">
    <source>
        <dbReference type="ARBA" id="ARBA00006661"/>
    </source>
</evidence>
<accession>A0A4S8MY98</accession>
<evidence type="ECO:0000256" key="5">
    <source>
        <dbReference type="ARBA" id="ARBA00023204"/>
    </source>
</evidence>
<protein>
    <recommendedName>
        <fullName evidence="7">Structure-specific endonuclease subunit SLX4</fullName>
    </recommendedName>
</protein>
<evidence type="ECO:0000313" key="9">
    <source>
        <dbReference type="EMBL" id="THV08398.1"/>
    </source>
</evidence>
<proteinExistence type="inferred from homology"/>
<dbReference type="Pfam" id="PF09494">
    <property type="entry name" value="Slx4"/>
    <property type="match status" value="1"/>
</dbReference>
<dbReference type="EMBL" id="ML179035">
    <property type="protein sequence ID" value="THV08398.1"/>
    <property type="molecule type" value="Genomic_DNA"/>
</dbReference>
<dbReference type="GO" id="GO:0006281">
    <property type="term" value="P:DNA repair"/>
    <property type="evidence" value="ECO:0007669"/>
    <property type="project" value="UniProtKB-KW"/>
</dbReference>
<keyword evidence="4" id="KW-0233">DNA recombination</keyword>
<organism evidence="9 10">
    <name type="scientific">Dendrothele bispora (strain CBS 962.96)</name>
    <dbReference type="NCBI Taxonomy" id="1314807"/>
    <lineage>
        <taxon>Eukaryota</taxon>
        <taxon>Fungi</taxon>
        <taxon>Dikarya</taxon>
        <taxon>Basidiomycota</taxon>
        <taxon>Agaricomycotina</taxon>
        <taxon>Agaricomycetes</taxon>
        <taxon>Agaricomycetidae</taxon>
        <taxon>Agaricales</taxon>
        <taxon>Agaricales incertae sedis</taxon>
        <taxon>Dendrothele</taxon>
    </lineage>
</organism>
<feature type="region of interest" description="Disordered" evidence="8">
    <location>
        <begin position="399"/>
        <end position="440"/>
    </location>
</feature>
<gene>
    <name evidence="9" type="ORF">K435DRAFT_832890</name>
</gene>
<evidence type="ECO:0000256" key="4">
    <source>
        <dbReference type="ARBA" id="ARBA00023172"/>
    </source>
</evidence>
<feature type="compositionally biased region" description="Polar residues" evidence="8">
    <location>
        <begin position="92"/>
        <end position="106"/>
    </location>
</feature>
<keyword evidence="6" id="KW-0539">Nucleus</keyword>
<dbReference type="GO" id="GO:0006310">
    <property type="term" value="P:DNA recombination"/>
    <property type="evidence" value="ECO:0007669"/>
    <property type="project" value="UniProtKB-KW"/>
</dbReference>
<keyword evidence="3" id="KW-0227">DNA damage</keyword>
<reference evidence="9 10" key="1">
    <citation type="journal article" date="2019" name="Nat. Ecol. Evol.">
        <title>Megaphylogeny resolves global patterns of mushroom evolution.</title>
        <authorList>
            <person name="Varga T."/>
            <person name="Krizsan K."/>
            <person name="Foldi C."/>
            <person name="Dima B."/>
            <person name="Sanchez-Garcia M."/>
            <person name="Sanchez-Ramirez S."/>
            <person name="Szollosi G.J."/>
            <person name="Szarkandi J.G."/>
            <person name="Papp V."/>
            <person name="Albert L."/>
            <person name="Andreopoulos W."/>
            <person name="Angelini C."/>
            <person name="Antonin V."/>
            <person name="Barry K.W."/>
            <person name="Bougher N.L."/>
            <person name="Buchanan P."/>
            <person name="Buyck B."/>
            <person name="Bense V."/>
            <person name="Catcheside P."/>
            <person name="Chovatia M."/>
            <person name="Cooper J."/>
            <person name="Damon W."/>
            <person name="Desjardin D."/>
            <person name="Finy P."/>
            <person name="Geml J."/>
            <person name="Haridas S."/>
            <person name="Hughes K."/>
            <person name="Justo A."/>
            <person name="Karasinski D."/>
            <person name="Kautmanova I."/>
            <person name="Kiss B."/>
            <person name="Kocsube S."/>
            <person name="Kotiranta H."/>
            <person name="LaButti K.M."/>
            <person name="Lechner B.E."/>
            <person name="Liimatainen K."/>
            <person name="Lipzen A."/>
            <person name="Lukacs Z."/>
            <person name="Mihaltcheva S."/>
            <person name="Morgado L.N."/>
            <person name="Niskanen T."/>
            <person name="Noordeloos M.E."/>
            <person name="Ohm R.A."/>
            <person name="Ortiz-Santana B."/>
            <person name="Ovrebo C."/>
            <person name="Racz N."/>
            <person name="Riley R."/>
            <person name="Savchenko A."/>
            <person name="Shiryaev A."/>
            <person name="Soop K."/>
            <person name="Spirin V."/>
            <person name="Szebenyi C."/>
            <person name="Tomsovsky M."/>
            <person name="Tulloss R.E."/>
            <person name="Uehling J."/>
            <person name="Grigoriev I.V."/>
            <person name="Vagvolgyi C."/>
            <person name="Papp T."/>
            <person name="Martin F.M."/>
            <person name="Miettinen O."/>
            <person name="Hibbett D.S."/>
            <person name="Nagy L.G."/>
        </authorList>
    </citation>
    <scope>NUCLEOTIDE SEQUENCE [LARGE SCALE GENOMIC DNA]</scope>
    <source>
        <strain evidence="9 10">CBS 962.96</strain>
    </source>
</reference>
<dbReference type="GO" id="GO:0033557">
    <property type="term" value="C:Slx1-Slx4 complex"/>
    <property type="evidence" value="ECO:0007669"/>
    <property type="project" value="InterPro"/>
</dbReference>
<evidence type="ECO:0000256" key="6">
    <source>
        <dbReference type="ARBA" id="ARBA00023242"/>
    </source>
</evidence>
<dbReference type="OrthoDB" id="5576441at2759"/>
<feature type="compositionally biased region" description="Low complexity" evidence="8">
    <location>
        <begin position="415"/>
        <end position="426"/>
    </location>
</feature>
<dbReference type="Proteomes" id="UP000297245">
    <property type="component" value="Unassembled WGS sequence"/>
</dbReference>
<dbReference type="InterPro" id="IPR018574">
    <property type="entry name" value="Structure-sp_endonuc_su_Slx4"/>
</dbReference>
<evidence type="ECO:0000313" key="10">
    <source>
        <dbReference type="Proteomes" id="UP000297245"/>
    </source>
</evidence>
<feature type="region of interest" description="Disordered" evidence="8">
    <location>
        <begin position="460"/>
        <end position="482"/>
    </location>
</feature>
<evidence type="ECO:0000256" key="7">
    <source>
        <dbReference type="ARBA" id="ARBA00029496"/>
    </source>
</evidence>